<evidence type="ECO:0000256" key="10">
    <source>
        <dbReference type="ARBA" id="ARBA00023186"/>
    </source>
</evidence>
<evidence type="ECO:0000256" key="2">
    <source>
        <dbReference type="ARBA" id="ARBA00007602"/>
    </source>
</evidence>
<name>A0A2T3WB95_9DEIO</name>
<dbReference type="PANTHER" id="PTHR43469:SF1">
    <property type="entry name" value="SPBETA PROPHAGE-DERIVED DISULFIDE BOND FORMATION PROTEIN B"/>
    <property type="match status" value="1"/>
</dbReference>
<comment type="caution">
    <text evidence="13">The sequence shown here is derived from an EMBL/GenBank/DDBJ whole genome shotgun (WGS) entry which is preliminary data.</text>
</comment>
<evidence type="ECO:0000256" key="12">
    <source>
        <dbReference type="SAM" id="Phobius"/>
    </source>
</evidence>
<dbReference type="GO" id="GO:0015035">
    <property type="term" value="F:protein-disulfide reductase activity"/>
    <property type="evidence" value="ECO:0007669"/>
    <property type="project" value="InterPro"/>
</dbReference>
<dbReference type="GO" id="GO:0016020">
    <property type="term" value="C:membrane"/>
    <property type="evidence" value="ECO:0007669"/>
    <property type="project" value="UniProtKB-SubCell"/>
</dbReference>
<keyword evidence="14" id="KW-1185">Reference proteome</keyword>
<evidence type="ECO:0000256" key="4">
    <source>
        <dbReference type="ARBA" id="ARBA00022692"/>
    </source>
</evidence>
<dbReference type="SUPFAM" id="SSF158442">
    <property type="entry name" value="DsbB-like"/>
    <property type="match status" value="1"/>
</dbReference>
<evidence type="ECO:0000256" key="3">
    <source>
        <dbReference type="ARBA" id="ARBA00022448"/>
    </source>
</evidence>
<keyword evidence="11" id="KW-0676">Redox-active center</keyword>
<evidence type="ECO:0000313" key="13">
    <source>
        <dbReference type="EMBL" id="PTA69175.1"/>
    </source>
</evidence>
<dbReference type="RefSeq" id="WP_107137033.1">
    <property type="nucleotide sequence ID" value="NZ_PYSV01000003.1"/>
</dbReference>
<evidence type="ECO:0000256" key="5">
    <source>
        <dbReference type="ARBA" id="ARBA00022982"/>
    </source>
</evidence>
<dbReference type="InterPro" id="IPR012187">
    <property type="entry name" value="Disulphide_bond_form_BdbC"/>
</dbReference>
<comment type="similarity">
    <text evidence="2">Belongs to the DsbB family. BdbC subfamily.</text>
</comment>
<evidence type="ECO:0000256" key="8">
    <source>
        <dbReference type="ARBA" id="ARBA00023136"/>
    </source>
</evidence>
<evidence type="ECO:0000256" key="7">
    <source>
        <dbReference type="ARBA" id="ARBA00023002"/>
    </source>
</evidence>
<feature type="transmembrane region" description="Helical" evidence="12">
    <location>
        <begin position="114"/>
        <end position="137"/>
    </location>
</feature>
<sequence length="144" mass="15815">MTPDNRLYLAWVVSLAATLGSLYFSEVRQFNPCILCWFQRIFMYPLAIVLGVAALGADLRVRRYVLPLAGIGLLIALYQNLETWGVVRAPLACTINPAASCGTPWPVWGLGSPLNTVLTIPVLSMIAFALIIALLSWKREPKGL</sequence>
<reference evidence="13 14" key="1">
    <citation type="submission" date="2018-03" db="EMBL/GenBank/DDBJ databases">
        <title>Draft genome of Deinococcus sp. OD32.</title>
        <authorList>
            <person name="Wang X.-P."/>
            <person name="Du Z.-J."/>
        </authorList>
    </citation>
    <scope>NUCLEOTIDE SEQUENCE [LARGE SCALE GENOMIC DNA]</scope>
    <source>
        <strain evidence="13 14">OD32</strain>
    </source>
</reference>
<gene>
    <name evidence="13" type="ORF">C8263_04480</name>
</gene>
<evidence type="ECO:0000256" key="1">
    <source>
        <dbReference type="ARBA" id="ARBA00004141"/>
    </source>
</evidence>
<evidence type="ECO:0000256" key="6">
    <source>
        <dbReference type="ARBA" id="ARBA00022989"/>
    </source>
</evidence>
<dbReference type="Pfam" id="PF02600">
    <property type="entry name" value="DsbB"/>
    <property type="match status" value="1"/>
</dbReference>
<keyword evidence="6 12" id="KW-1133">Transmembrane helix</keyword>
<dbReference type="InterPro" id="IPR003752">
    <property type="entry name" value="DiS_bond_form_DsbB/BdbC"/>
</dbReference>
<keyword evidence="10" id="KW-0143">Chaperone</keyword>
<dbReference type="PANTHER" id="PTHR43469">
    <property type="entry name" value="DISULFIDE FORMATION PROTEIN-RELATED"/>
    <property type="match status" value="1"/>
</dbReference>
<evidence type="ECO:0000256" key="11">
    <source>
        <dbReference type="ARBA" id="ARBA00023284"/>
    </source>
</evidence>
<keyword evidence="9" id="KW-1015">Disulfide bond</keyword>
<dbReference type="EMBL" id="PYSV01000003">
    <property type="protein sequence ID" value="PTA69175.1"/>
    <property type="molecule type" value="Genomic_DNA"/>
</dbReference>
<comment type="subcellular location">
    <subcellularLocation>
        <location evidence="1">Membrane</location>
        <topology evidence="1">Multi-pass membrane protein</topology>
    </subcellularLocation>
</comment>
<dbReference type="Proteomes" id="UP000240317">
    <property type="component" value="Unassembled WGS sequence"/>
</dbReference>
<keyword evidence="3" id="KW-0813">Transport</keyword>
<accession>A0A2T3WB95</accession>
<dbReference type="OrthoDB" id="158402at2"/>
<dbReference type="PIRSF" id="PIRSF036659">
    <property type="entry name" value="BdbC"/>
    <property type="match status" value="1"/>
</dbReference>
<keyword evidence="8 12" id="KW-0472">Membrane</keyword>
<dbReference type="GO" id="GO:0006457">
    <property type="term" value="P:protein folding"/>
    <property type="evidence" value="ECO:0007669"/>
    <property type="project" value="InterPro"/>
</dbReference>
<keyword evidence="4 12" id="KW-0812">Transmembrane</keyword>
<protein>
    <submittedName>
        <fullName evidence="13">Disulfide bond formation protein B</fullName>
    </submittedName>
</protein>
<evidence type="ECO:0000313" key="14">
    <source>
        <dbReference type="Proteomes" id="UP000240317"/>
    </source>
</evidence>
<keyword evidence="5" id="KW-0249">Electron transport</keyword>
<evidence type="ECO:0000256" key="9">
    <source>
        <dbReference type="ARBA" id="ARBA00023157"/>
    </source>
</evidence>
<feature type="transmembrane region" description="Helical" evidence="12">
    <location>
        <begin position="64"/>
        <end position="81"/>
    </location>
</feature>
<organism evidence="13 14">
    <name type="scientific">Deinococcus arcticus</name>
    <dbReference type="NCBI Taxonomy" id="2136176"/>
    <lineage>
        <taxon>Bacteria</taxon>
        <taxon>Thermotogati</taxon>
        <taxon>Deinococcota</taxon>
        <taxon>Deinococci</taxon>
        <taxon>Deinococcales</taxon>
        <taxon>Deinococcaceae</taxon>
        <taxon>Deinococcus</taxon>
    </lineage>
</organism>
<proteinExistence type="inferred from homology"/>
<keyword evidence="7" id="KW-0560">Oxidoreductase</keyword>
<dbReference type="AlphaFoldDB" id="A0A2T3WB95"/>
<feature type="transmembrane region" description="Helical" evidence="12">
    <location>
        <begin position="7"/>
        <end position="25"/>
    </location>
</feature>
<dbReference type="Gene3D" id="1.20.1550.10">
    <property type="entry name" value="DsbB-like"/>
    <property type="match status" value="1"/>
</dbReference>
<feature type="transmembrane region" description="Helical" evidence="12">
    <location>
        <begin position="37"/>
        <end position="57"/>
    </location>
</feature>
<dbReference type="InterPro" id="IPR023380">
    <property type="entry name" value="DsbB-like_sf"/>
</dbReference>